<reference evidence="3 4" key="1">
    <citation type="submission" date="2019-03" db="EMBL/GenBank/DDBJ databases">
        <title>Draft Genome Sequence of Massilia arenosa sp. nov., a Novel Massilia Species Isolated from a Sandy-loam Maize Soil.</title>
        <authorList>
            <person name="Raths R."/>
            <person name="Peta V."/>
            <person name="Bucking H."/>
        </authorList>
    </citation>
    <scope>NUCLEOTIDE SEQUENCE [LARGE SCALE GENOMIC DNA]</scope>
    <source>
        <strain evidence="3 4">MC02</strain>
    </source>
</reference>
<evidence type="ECO:0000313" key="3">
    <source>
        <dbReference type="EMBL" id="TFW28168.1"/>
    </source>
</evidence>
<proteinExistence type="predicted"/>
<feature type="region of interest" description="Disordered" evidence="1">
    <location>
        <begin position="1"/>
        <end position="33"/>
    </location>
</feature>
<comment type="caution">
    <text evidence="3">The sequence shown here is derived from an EMBL/GenBank/DDBJ whole genome shotgun (WGS) entry which is preliminary data.</text>
</comment>
<dbReference type="OrthoDB" id="9795736at2"/>
<organism evidence="3 4">
    <name type="scientific">Zemynaea arenosa</name>
    <dbReference type="NCBI Taxonomy" id="2561931"/>
    <lineage>
        <taxon>Bacteria</taxon>
        <taxon>Pseudomonadati</taxon>
        <taxon>Pseudomonadota</taxon>
        <taxon>Betaproteobacteria</taxon>
        <taxon>Burkholderiales</taxon>
        <taxon>Oxalobacteraceae</taxon>
        <taxon>Telluria group</taxon>
        <taxon>Zemynaea</taxon>
    </lineage>
</organism>
<name>A0A4Y9SNL4_9BURK</name>
<protein>
    <submittedName>
        <fullName evidence="3">DUF1003 domain-containing protein</fullName>
    </submittedName>
</protein>
<evidence type="ECO:0000313" key="4">
    <source>
        <dbReference type="Proteomes" id="UP000298438"/>
    </source>
</evidence>
<evidence type="ECO:0000256" key="2">
    <source>
        <dbReference type="SAM" id="Phobius"/>
    </source>
</evidence>
<feature type="transmembrane region" description="Helical" evidence="2">
    <location>
        <begin position="104"/>
        <end position="123"/>
    </location>
</feature>
<feature type="transmembrane region" description="Helical" evidence="2">
    <location>
        <begin position="63"/>
        <end position="84"/>
    </location>
</feature>
<evidence type="ECO:0000256" key="1">
    <source>
        <dbReference type="SAM" id="MobiDB-lite"/>
    </source>
</evidence>
<accession>A0A4Y9SNL4</accession>
<dbReference type="Pfam" id="PF06210">
    <property type="entry name" value="DUF1003"/>
    <property type="match status" value="1"/>
</dbReference>
<sequence>MLGRRRPRMAEQPQHEHDPLAPPQRPTREDLPEAVSDNIDTILDFYKRHEREKPRAQRFVERFSHVVGSPAYVLANLAFVLAWIAYNLLAEEFTWTVFDEPPFFWLQGIIALNAFIISTTVLIRQNHAAKLAEHHAHLDLQVNLLTEKKSSKIICLLEDLRADLPNVRNKPDPEADELAKPADAAAVLNAIENEKP</sequence>
<keyword evidence="4" id="KW-1185">Reference proteome</keyword>
<dbReference type="AlphaFoldDB" id="A0A4Y9SNL4"/>
<keyword evidence="2" id="KW-0472">Membrane</keyword>
<dbReference type="Proteomes" id="UP000298438">
    <property type="component" value="Unassembled WGS sequence"/>
</dbReference>
<keyword evidence="2" id="KW-0812">Transmembrane</keyword>
<dbReference type="EMBL" id="SPVF01000039">
    <property type="protein sequence ID" value="TFW28168.1"/>
    <property type="molecule type" value="Genomic_DNA"/>
</dbReference>
<gene>
    <name evidence="3" type="ORF">E4L96_02690</name>
</gene>
<dbReference type="InterPro" id="IPR010406">
    <property type="entry name" value="DUF1003"/>
</dbReference>
<keyword evidence="2" id="KW-1133">Transmembrane helix</keyword>